<sequence length="440" mass="49785">MVLAVVWLTVAGSAWAKLTPEEVARLGNDLTPVGAEKAGNADGSIPAWEGGQAAAPAGWSPEQGYVDPFPQDQVQMVISAANAEQYQDKLTPGTLALLKKYENFKMPIYQTRRSAALPVQVTDKAKAQSSQVELQGFGLSNLNGSTIPFPIPKDGQEAIWNHLVRYLGGGFERTFHWFPVRSSGDSYKVGFREFRVFDQNMDRSVDNHLFSYLGYFLGPATLQGTVYLVREPVDQVREARSAWIYNSGSRRVRRAPDLAYDNVSDGTESMRVTDQYDGYNGAPDRYEWKLLGKQEIYVPYNAYKLSDKSLKYQDILQKGTINADLMRYELHRTWVVEGTLKNGQKHIYGKRVMYLDEDSWTLLVEDAYDTRGQLWRVGVHPLIQFYDAGVPWYRANIWHDLSNGNYLVSGLDNEIKQPWTFGSKGRQAEFQPDALRRAGH</sequence>
<reference evidence="2 3" key="1">
    <citation type="submission" date="2013-07" db="EMBL/GenBank/DDBJ databases">
        <authorList>
            <person name="Schaap P.J."/>
            <person name="Mehboob F."/>
            <person name="Oosterkamp M.J."/>
            <person name="de Vos W.M."/>
            <person name="Stams A.J.M."/>
            <person name="Koehorst J.J."/>
        </authorList>
    </citation>
    <scope>NUCLEOTIDE SEQUENCE [LARGE SCALE GENOMIC DNA]</scope>
    <source>
        <strain evidence="2 3">AW-1</strain>
    </source>
</reference>
<feature type="signal peptide" evidence="1">
    <location>
        <begin position="1"/>
        <end position="16"/>
    </location>
</feature>
<dbReference type="Gene3D" id="2.50.20.10">
    <property type="entry name" value="Lipoprotein localisation LolA/LolB/LppX"/>
    <property type="match status" value="1"/>
</dbReference>
<accession>V4Q9F7</accession>
<dbReference type="Proteomes" id="UP000017822">
    <property type="component" value="Unassembled WGS sequence"/>
</dbReference>
<dbReference type="PATRIC" id="fig|1263865.4.peg.3067"/>
<comment type="caution">
    <text evidence="2">The sequence shown here is derived from an EMBL/GenBank/DDBJ whole genome shotgun (WGS) entry which is preliminary data.</text>
</comment>
<evidence type="ECO:0008006" key="4">
    <source>
        <dbReference type="Google" id="ProtNLM"/>
    </source>
</evidence>
<proteinExistence type="predicted"/>
<keyword evidence="1" id="KW-0732">Signal</keyword>
<organism evidence="2 3">
    <name type="scientific">Stutzerimonas chloritidismutans AW-1</name>
    <dbReference type="NCBI Taxonomy" id="1263865"/>
    <lineage>
        <taxon>Bacteria</taxon>
        <taxon>Pseudomonadati</taxon>
        <taxon>Pseudomonadota</taxon>
        <taxon>Gammaproteobacteria</taxon>
        <taxon>Pseudomonadales</taxon>
        <taxon>Pseudomonadaceae</taxon>
        <taxon>Stutzerimonas</taxon>
    </lineage>
</organism>
<dbReference type="Pfam" id="PF07044">
    <property type="entry name" value="DUF1329"/>
    <property type="match status" value="1"/>
</dbReference>
<dbReference type="AlphaFoldDB" id="V4Q9F7"/>
<dbReference type="EMBL" id="AOFQ01000051">
    <property type="protein sequence ID" value="ESQ98387.1"/>
    <property type="molecule type" value="Genomic_DNA"/>
</dbReference>
<evidence type="ECO:0000313" key="3">
    <source>
        <dbReference type="Proteomes" id="UP000017822"/>
    </source>
</evidence>
<evidence type="ECO:0000313" key="2">
    <source>
        <dbReference type="EMBL" id="ESQ98387.1"/>
    </source>
</evidence>
<gene>
    <name evidence="2" type="ORF">F753_15925</name>
</gene>
<dbReference type="CDD" id="cd16329">
    <property type="entry name" value="LolA_like"/>
    <property type="match status" value="1"/>
</dbReference>
<feature type="chain" id="PRO_5004725821" description="Outer membrane lipoprotein-sorting protein" evidence="1">
    <location>
        <begin position="17"/>
        <end position="440"/>
    </location>
</feature>
<dbReference type="InterPro" id="IPR010752">
    <property type="entry name" value="DUF1329"/>
</dbReference>
<name>V4Q9F7_STUCH</name>
<evidence type="ECO:0000256" key="1">
    <source>
        <dbReference type="SAM" id="SignalP"/>
    </source>
</evidence>
<protein>
    <recommendedName>
        <fullName evidence="4">Outer membrane lipoprotein-sorting protein</fullName>
    </recommendedName>
</protein>